<dbReference type="EMBL" id="AP025739">
    <property type="protein sequence ID" value="BDI29290.1"/>
    <property type="molecule type" value="Genomic_DNA"/>
</dbReference>
<dbReference type="Gene3D" id="3.30.70.270">
    <property type="match status" value="1"/>
</dbReference>
<dbReference type="Pfam" id="PF07495">
    <property type="entry name" value="Y_Y_Y"/>
    <property type="match status" value="1"/>
</dbReference>
<evidence type="ECO:0000313" key="2">
    <source>
        <dbReference type="Proteomes" id="UP000287394"/>
    </source>
</evidence>
<organism evidence="1 2">
    <name type="scientific">Capsulimonas corticalis</name>
    <dbReference type="NCBI Taxonomy" id="2219043"/>
    <lineage>
        <taxon>Bacteria</taxon>
        <taxon>Bacillati</taxon>
        <taxon>Armatimonadota</taxon>
        <taxon>Armatimonadia</taxon>
        <taxon>Capsulimonadales</taxon>
        <taxon>Capsulimonadaceae</taxon>
        <taxon>Capsulimonas</taxon>
    </lineage>
</organism>
<dbReference type="FunFam" id="3.30.70.270:FF:000001">
    <property type="entry name" value="Diguanylate cyclase domain protein"/>
    <property type="match status" value="1"/>
</dbReference>
<dbReference type="GO" id="GO:0005886">
    <property type="term" value="C:plasma membrane"/>
    <property type="evidence" value="ECO:0007669"/>
    <property type="project" value="TreeGrafter"/>
</dbReference>
<dbReference type="CDD" id="cd01949">
    <property type="entry name" value="GGDEF"/>
    <property type="match status" value="1"/>
</dbReference>
<proteinExistence type="predicted"/>
<reference evidence="1 2" key="1">
    <citation type="journal article" date="2019" name="Int. J. Syst. Evol. Microbiol.">
        <title>Capsulimonas corticalis gen. nov., sp. nov., an aerobic capsulated bacterium, of a novel bacterial order, Capsulimonadales ord. nov., of the class Armatimonadia of the phylum Armatimonadetes.</title>
        <authorList>
            <person name="Li J."/>
            <person name="Kudo C."/>
            <person name="Tonouchi A."/>
        </authorList>
    </citation>
    <scope>NUCLEOTIDE SEQUENCE [LARGE SCALE GENOMIC DNA]</scope>
    <source>
        <strain evidence="1 2">AX-7</strain>
    </source>
</reference>
<evidence type="ECO:0000313" key="1">
    <source>
        <dbReference type="EMBL" id="BDI29290.1"/>
    </source>
</evidence>
<gene>
    <name evidence="1" type="ORF">CCAX7_13410</name>
</gene>
<dbReference type="KEGG" id="ccot:CCAX7_13410"/>
<keyword evidence="2" id="KW-1185">Reference proteome</keyword>
<dbReference type="Pfam" id="PF07494">
    <property type="entry name" value="Reg_prop"/>
    <property type="match status" value="1"/>
</dbReference>
<dbReference type="Proteomes" id="UP000287394">
    <property type="component" value="Chromosome"/>
</dbReference>
<name>A0A402D4R4_9BACT</name>
<dbReference type="AlphaFoldDB" id="A0A402D4R4"/>
<dbReference type="SUPFAM" id="SSF63829">
    <property type="entry name" value="Calcium-dependent phosphotriesterase"/>
    <property type="match status" value="4"/>
</dbReference>
<dbReference type="PANTHER" id="PTHR45138:SF9">
    <property type="entry name" value="DIGUANYLATE CYCLASE DGCM-RELATED"/>
    <property type="match status" value="1"/>
</dbReference>
<dbReference type="InterPro" id="IPR013783">
    <property type="entry name" value="Ig-like_fold"/>
</dbReference>
<dbReference type="PANTHER" id="PTHR45138">
    <property type="entry name" value="REGULATORY COMPONENTS OF SENSORY TRANSDUCTION SYSTEM"/>
    <property type="match status" value="1"/>
</dbReference>
<dbReference type="InterPro" id="IPR011123">
    <property type="entry name" value="Y_Y_Y"/>
</dbReference>
<dbReference type="SUPFAM" id="SSF55073">
    <property type="entry name" value="Nucleotide cyclase"/>
    <property type="match status" value="1"/>
</dbReference>
<dbReference type="InterPro" id="IPR050469">
    <property type="entry name" value="Diguanylate_Cyclase"/>
</dbReference>
<dbReference type="InterPro" id="IPR043128">
    <property type="entry name" value="Rev_trsase/Diguanyl_cyclase"/>
</dbReference>
<dbReference type="GO" id="GO:0052621">
    <property type="term" value="F:diguanylate cyclase activity"/>
    <property type="evidence" value="ECO:0007669"/>
    <property type="project" value="TreeGrafter"/>
</dbReference>
<accession>A0A402D4R4</accession>
<dbReference type="NCBIfam" id="TIGR00254">
    <property type="entry name" value="GGDEF"/>
    <property type="match status" value="1"/>
</dbReference>
<dbReference type="Pfam" id="PF00990">
    <property type="entry name" value="GGDEF"/>
    <property type="match status" value="1"/>
</dbReference>
<sequence>MWTKTSRHHFIIFSLLCVFFAAKAAHSAPISLANRVALVWNTHDGLPQDHVKSILQARDGYIWVATQDGAARFDGKQFTTYDTGRTPGLATNNIEQLLEDGDGNLWACGEGGISRFHDGVAENLTPPVTGRGDLNIRCLLDPSGHLWAERYGDYYTVSGNSLHVAVDSSIIDRRSRTAWAPGVANSLWVGTRQGAVIEVRDGAIRRFQLPGVSRNAVLSLQCAPNGAVWVGSEQGMFLIQDGAIRRIAGQPAGASPATIVSDGTMVWGLRNGRLYQIRDEQATLCADFPETNIQSIGVNADGSLFCRYHSKEAGADCVALFIHGAFLSQTLTGRISGAAICALSDRAGNIWIGMDHGLACLRDRNCRTFGPESGLPSRLPAGILFSDLGGRLWAANDYGIYSYSGGTSGSFRLVAPDKGPIITLGETPNGDMLAFCGGRVKKLEGSSLTDVSDRYGLSALGYASTMAIARDGTVWVSGEKGFTRTKDGQTTFIANPARRVWYFSSYVDQSGRLWASAKDGLYCVSGDSFRIYHNGDGVPGVIIISICETANGTLWFGHWGGGLTRFQNGVFRHIGVREGLYSDGVYQILEDGDRDTGKNLWIGSSKGIFRASLQDLNAAMDGRLSTLRCYPYGPDDGAFASQCIAGRQPSACRTWDGCMWFSAIEGVVRVNPNDLDTAPAPILMDQILINGQPYPGEKPAAAPPGDGNVELHFTALDYRNPSHLRFQYRLDGLDSGWREGDSSRTAFYTNLPPGRYRFFVQCTNTESGWTGANAFTFTLRPHYYQTVAFKAAAAFLVLGILFGASFLRLEQLRRRNLMLQDIQDLLEARNEALTASQNELMATQQALEEANARLYAQATTDGLTGLTNHRAFREQLEREWQMKERDGLPLSLLLIDVDHFKPYNDTYGHPAGDEILIAVARLLHESARDTDTVARYGGEEFVIILHRTDAENAFLVAERFRLTIAEALWPNRPITVSIGASTTAADITTQAGLIAAADIALYWSKEHGRNRVMHVSEIIPDARSLGA</sequence>
<dbReference type="GO" id="GO:0043709">
    <property type="term" value="P:cell adhesion involved in single-species biofilm formation"/>
    <property type="evidence" value="ECO:0007669"/>
    <property type="project" value="TreeGrafter"/>
</dbReference>
<dbReference type="SMART" id="SM00267">
    <property type="entry name" value="GGDEF"/>
    <property type="match status" value="1"/>
</dbReference>
<dbReference type="Gene3D" id="2.60.40.10">
    <property type="entry name" value="Immunoglobulins"/>
    <property type="match status" value="1"/>
</dbReference>
<dbReference type="RefSeq" id="WP_119324437.1">
    <property type="nucleotide sequence ID" value="NZ_AP025739.1"/>
</dbReference>
<dbReference type="InterPro" id="IPR000160">
    <property type="entry name" value="GGDEF_dom"/>
</dbReference>
<dbReference type="OrthoDB" id="176203at2"/>
<dbReference type="Gene3D" id="2.130.10.10">
    <property type="entry name" value="YVTN repeat-like/Quinoprotein amine dehydrogenase"/>
    <property type="match status" value="3"/>
</dbReference>
<dbReference type="InterPro" id="IPR029787">
    <property type="entry name" value="Nucleotide_cyclase"/>
</dbReference>
<dbReference type="GO" id="GO:1902201">
    <property type="term" value="P:negative regulation of bacterial-type flagellum-dependent cell motility"/>
    <property type="evidence" value="ECO:0007669"/>
    <property type="project" value="TreeGrafter"/>
</dbReference>
<dbReference type="PROSITE" id="PS50887">
    <property type="entry name" value="GGDEF"/>
    <property type="match status" value="1"/>
</dbReference>
<protein>
    <submittedName>
        <fullName evidence="1">GGDEF domain-containing protein</fullName>
    </submittedName>
</protein>
<dbReference type="InterPro" id="IPR011110">
    <property type="entry name" value="Reg_prop"/>
</dbReference>
<dbReference type="InterPro" id="IPR015943">
    <property type="entry name" value="WD40/YVTN_repeat-like_dom_sf"/>
</dbReference>